<evidence type="ECO:0000313" key="1">
    <source>
        <dbReference type="EMBL" id="KAK8559322.1"/>
    </source>
</evidence>
<sequence>MGGSGLSLIRWDSMQKSIEAGGLGFKDLFLQNKALLLKLGFQLVFGVDKLWVQVLRSKYKVEVGLPITISRSRYSRLWCGLMHIWSDLKESTSWIIRDERAQISSTITGLIQKGD</sequence>
<gene>
    <name evidence="1" type="ORF">V6N12_042601</name>
</gene>
<dbReference type="Proteomes" id="UP001472677">
    <property type="component" value="Unassembled WGS sequence"/>
</dbReference>
<dbReference type="EMBL" id="JBBPBM010000015">
    <property type="protein sequence ID" value="KAK8559322.1"/>
    <property type="molecule type" value="Genomic_DNA"/>
</dbReference>
<keyword evidence="2" id="KW-1185">Reference proteome</keyword>
<comment type="caution">
    <text evidence="1">The sequence shown here is derived from an EMBL/GenBank/DDBJ whole genome shotgun (WGS) entry which is preliminary data.</text>
</comment>
<evidence type="ECO:0000313" key="2">
    <source>
        <dbReference type="Proteomes" id="UP001472677"/>
    </source>
</evidence>
<organism evidence="1 2">
    <name type="scientific">Hibiscus sabdariffa</name>
    <name type="common">roselle</name>
    <dbReference type="NCBI Taxonomy" id="183260"/>
    <lineage>
        <taxon>Eukaryota</taxon>
        <taxon>Viridiplantae</taxon>
        <taxon>Streptophyta</taxon>
        <taxon>Embryophyta</taxon>
        <taxon>Tracheophyta</taxon>
        <taxon>Spermatophyta</taxon>
        <taxon>Magnoliopsida</taxon>
        <taxon>eudicotyledons</taxon>
        <taxon>Gunneridae</taxon>
        <taxon>Pentapetalae</taxon>
        <taxon>rosids</taxon>
        <taxon>malvids</taxon>
        <taxon>Malvales</taxon>
        <taxon>Malvaceae</taxon>
        <taxon>Malvoideae</taxon>
        <taxon>Hibiscus</taxon>
    </lineage>
</organism>
<accession>A0ABR2EF85</accession>
<protein>
    <submittedName>
        <fullName evidence="1">Uncharacterized protein</fullName>
    </submittedName>
</protein>
<name>A0ABR2EF85_9ROSI</name>
<proteinExistence type="predicted"/>
<reference evidence="1 2" key="1">
    <citation type="journal article" date="2024" name="G3 (Bethesda)">
        <title>Genome assembly of Hibiscus sabdariffa L. provides insights into metabolisms of medicinal natural products.</title>
        <authorList>
            <person name="Kim T."/>
        </authorList>
    </citation>
    <scope>NUCLEOTIDE SEQUENCE [LARGE SCALE GENOMIC DNA]</scope>
    <source>
        <strain evidence="1">TK-2024</strain>
        <tissue evidence="1">Old leaves</tissue>
    </source>
</reference>